<dbReference type="AlphaFoldDB" id="A0A1G6N3F1"/>
<dbReference type="InterPro" id="IPR041698">
    <property type="entry name" value="Methyltransf_25"/>
</dbReference>
<evidence type="ECO:0000313" key="2">
    <source>
        <dbReference type="EMBL" id="SDC61665.1"/>
    </source>
</evidence>
<dbReference type="GO" id="GO:0032259">
    <property type="term" value="P:methylation"/>
    <property type="evidence" value="ECO:0007669"/>
    <property type="project" value="UniProtKB-KW"/>
</dbReference>
<protein>
    <submittedName>
        <fullName evidence="2">Methyltransferase domain-containing protein</fullName>
    </submittedName>
</protein>
<evidence type="ECO:0000313" key="3">
    <source>
        <dbReference type="Proteomes" id="UP000199387"/>
    </source>
</evidence>
<organism evidence="2 3">
    <name type="scientific">Melghirimyces thermohalophilus</name>
    <dbReference type="NCBI Taxonomy" id="1236220"/>
    <lineage>
        <taxon>Bacteria</taxon>
        <taxon>Bacillati</taxon>
        <taxon>Bacillota</taxon>
        <taxon>Bacilli</taxon>
        <taxon>Bacillales</taxon>
        <taxon>Thermoactinomycetaceae</taxon>
        <taxon>Melghirimyces</taxon>
    </lineage>
</organism>
<dbReference type="CDD" id="cd02440">
    <property type="entry name" value="AdoMet_MTases"/>
    <property type="match status" value="1"/>
</dbReference>
<dbReference type="Gene3D" id="3.40.50.150">
    <property type="entry name" value="Vaccinia Virus protein VP39"/>
    <property type="match status" value="1"/>
</dbReference>
<keyword evidence="3" id="KW-1185">Reference proteome</keyword>
<dbReference type="Proteomes" id="UP000199387">
    <property type="component" value="Unassembled WGS sequence"/>
</dbReference>
<dbReference type="SUPFAM" id="SSF53335">
    <property type="entry name" value="S-adenosyl-L-methionine-dependent methyltransferases"/>
    <property type="match status" value="1"/>
</dbReference>
<reference evidence="2 3" key="1">
    <citation type="submission" date="2016-10" db="EMBL/GenBank/DDBJ databases">
        <authorList>
            <person name="de Groot N.N."/>
        </authorList>
    </citation>
    <scope>NUCLEOTIDE SEQUENCE [LARGE SCALE GENOMIC DNA]</scope>
    <source>
        <strain evidence="2 3">DSM 45514</strain>
    </source>
</reference>
<accession>A0A1G6N3F1</accession>
<dbReference type="InterPro" id="IPR029063">
    <property type="entry name" value="SAM-dependent_MTases_sf"/>
</dbReference>
<evidence type="ECO:0000259" key="1">
    <source>
        <dbReference type="Pfam" id="PF13649"/>
    </source>
</evidence>
<keyword evidence="2" id="KW-0489">Methyltransferase</keyword>
<dbReference type="GO" id="GO:0008168">
    <property type="term" value="F:methyltransferase activity"/>
    <property type="evidence" value="ECO:0007669"/>
    <property type="project" value="UniProtKB-KW"/>
</dbReference>
<feature type="domain" description="Methyltransferase" evidence="1">
    <location>
        <begin position="50"/>
        <end position="92"/>
    </location>
</feature>
<proteinExistence type="predicted"/>
<gene>
    <name evidence="2" type="ORF">SAMN04488112_11196</name>
</gene>
<dbReference type="STRING" id="1236220.SAMN04488112_11196"/>
<name>A0A1G6N3F1_9BACL</name>
<dbReference type="EMBL" id="FMZA01000011">
    <property type="protein sequence ID" value="SDC61665.1"/>
    <property type="molecule type" value="Genomic_DNA"/>
</dbReference>
<sequence length="96" mass="10628">MARKQVKRQVQQQFQQSASGYLNSSIHASGADLDWIAKEVEAHPSPSLALDLATGTGHTAFVLSRFCRRVIGYDLTPEMRDIAAQEAGRREIDNIT</sequence>
<dbReference type="Pfam" id="PF13649">
    <property type="entry name" value="Methyltransf_25"/>
    <property type="match status" value="1"/>
</dbReference>
<keyword evidence="2" id="KW-0808">Transferase</keyword>